<comment type="caution">
    <text evidence="2">The sequence shown here is derived from an EMBL/GenBank/DDBJ whole genome shotgun (WGS) entry which is preliminary data.</text>
</comment>
<name>A0A1S8CVW9_9GAMM</name>
<feature type="transmembrane region" description="Helical" evidence="1">
    <location>
        <begin position="6"/>
        <end position="24"/>
    </location>
</feature>
<dbReference type="STRING" id="1907941.BKE30_07645"/>
<sequence length="81" mass="9212">MFFFLYIFGIFLGLNVFYSLTLNMNRAIGTLLMLPLFIDGSFQFLLQLESTTGMRIITVFLAAMGCAVSFGILEKRQKIEN</sequence>
<evidence type="ECO:0000313" key="3">
    <source>
        <dbReference type="Proteomes" id="UP000192132"/>
    </source>
</evidence>
<dbReference type="EMBL" id="MLCN01000018">
    <property type="protein sequence ID" value="ONG40029.1"/>
    <property type="molecule type" value="Genomic_DNA"/>
</dbReference>
<dbReference type="Proteomes" id="UP000192132">
    <property type="component" value="Unassembled WGS sequence"/>
</dbReference>
<organism evidence="2 3">
    <name type="scientific">Alkanindiges hydrocarboniclasticus</name>
    <dbReference type="NCBI Taxonomy" id="1907941"/>
    <lineage>
        <taxon>Bacteria</taxon>
        <taxon>Pseudomonadati</taxon>
        <taxon>Pseudomonadota</taxon>
        <taxon>Gammaproteobacteria</taxon>
        <taxon>Moraxellales</taxon>
        <taxon>Moraxellaceae</taxon>
        <taxon>Alkanindiges</taxon>
    </lineage>
</organism>
<gene>
    <name evidence="2" type="ORF">BKE30_07645</name>
</gene>
<accession>A0A1S8CVW9</accession>
<dbReference type="AlphaFoldDB" id="A0A1S8CVW9"/>
<reference evidence="2 3" key="1">
    <citation type="submission" date="2016-10" db="EMBL/GenBank/DDBJ databases">
        <title>Draft Genome sequence of Alkanindiges sp. strain H1.</title>
        <authorList>
            <person name="Subhash Y."/>
            <person name="Lee S."/>
        </authorList>
    </citation>
    <scope>NUCLEOTIDE SEQUENCE [LARGE SCALE GENOMIC DNA]</scope>
    <source>
        <strain evidence="2 3">H1</strain>
    </source>
</reference>
<protein>
    <submittedName>
        <fullName evidence="2">Uncharacterized protein</fullName>
    </submittedName>
</protein>
<keyword evidence="1" id="KW-1133">Transmembrane helix</keyword>
<proteinExistence type="predicted"/>
<keyword evidence="1" id="KW-0472">Membrane</keyword>
<keyword evidence="3" id="KW-1185">Reference proteome</keyword>
<feature type="transmembrane region" description="Helical" evidence="1">
    <location>
        <begin position="54"/>
        <end position="73"/>
    </location>
</feature>
<evidence type="ECO:0000313" key="2">
    <source>
        <dbReference type="EMBL" id="ONG40029.1"/>
    </source>
</evidence>
<keyword evidence="1" id="KW-0812">Transmembrane</keyword>
<evidence type="ECO:0000256" key="1">
    <source>
        <dbReference type="SAM" id="Phobius"/>
    </source>
</evidence>